<feature type="transmembrane region" description="Helical" evidence="1">
    <location>
        <begin position="12"/>
        <end position="30"/>
    </location>
</feature>
<accession>A0A4Q9KJ61</accession>
<evidence type="ECO:0000256" key="1">
    <source>
        <dbReference type="SAM" id="Phobius"/>
    </source>
</evidence>
<comment type="caution">
    <text evidence="2">The sequence shown here is derived from an EMBL/GenBank/DDBJ whole genome shotgun (WGS) entry which is preliminary data.</text>
</comment>
<dbReference type="RefSeq" id="WP_131172552.1">
    <property type="nucleotide sequence ID" value="NZ_FXTL01000013.1"/>
</dbReference>
<keyword evidence="1" id="KW-0812">Transmembrane</keyword>
<keyword evidence="3" id="KW-1185">Reference proteome</keyword>
<dbReference type="AlphaFoldDB" id="A0A4Q9KJ61"/>
<evidence type="ECO:0000313" key="3">
    <source>
        <dbReference type="Proteomes" id="UP000291933"/>
    </source>
</evidence>
<dbReference type="Proteomes" id="UP000291933">
    <property type="component" value="Unassembled WGS sequence"/>
</dbReference>
<gene>
    <name evidence="2" type="ORF">ET996_10695</name>
</gene>
<dbReference type="OrthoDB" id="3727872at2"/>
<evidence type="ECO:0000313" key="2">
    <source>
        <dbReference type="EMBL" id="TBT94472.1"/>
    </source>
</evidence>
<sequence length="225" mass="23268">MTQRTGGDHRPLLAGLASALVAVLFFGWFVTFGPGRSVGPEVSAMEAAASQSPKRSAQTPTTVASVLAPRVTSPAPGAVSGDPQVLPRSDAEALTVLNNKIAASAQAVAIDGQWAAQLASKYVGIVDPAQVTTTGSHKFYAGDILAEHVALASQLADTRLVLLDSRTFGAGKRNGDAPYYVTVALDPTFTGADRVMAWCASRFEGLTGTALTDRCLPTQLTPVTG</sequence>
<proteinExistence type="predicted"/>
<name>A0A4Q9KJ61_PROTD</name>
<dbReference type="EMBL" id="SDMR01000013">
    <property type="protein sequence ID" value="TBT94472.1"/>
    <property type="molecule type" value="Genomic_DNA"/>
</dbReference>
<organism evidence="2 3">
    <name type="scientific">Propioniciclava tarda</name>
    <dbReference type="NCBI Taxonomy" id="433330"/>
    <lineage>
        <taxon>Bacteria</taxon>
        <taxon>Bacillati</taxon>
        <taxon>Actinomycetota</taxon>
        <taxon>Actinomycetes</taxon>
        <taxon>Propionibacteriales</taxon>
        <taxon>Propionibacteriaceae</taxon>
        <taxon>Propioniciclava</taxon>
    </lineage>
</organism>
<keyword evidence="1" id="KW-1133">Transmembrane helix</keyword>
<keyword evidence="1" id="KW-0472">Membrane</keyword>
<reference evidence="2 3" key="1">
    <citation type="submission" date="2019-01" db="EMBL/GenBank/DDBJ databases">
        <title>Lactibacter flavus gen. nov., sp. nov., a novel bacterium of the family Propionibacteriaceae isolated from raw milk and dairy products.</title>
        <authorList>
            <person name="Huptas C."/>
            <person name="Wenning M."/>
            <person name="Breitenwieser F."/>
            <person name="Doll E."/>
            <person name="Von Neubeck M."/>
            <person name="Busse H.-J."/>
            <person name="Scherer S."/>
        </authorList>
    </citation>
    <scope>NUCLEOTIDE SEQUENCE [LARGE SCALE GENOMIC DNA]</scope>
    <source>
        <strain evidence="2 3">DSM 22130</strain>
    </source>
</reference>
<protein>
    <submittedName>
        <fullName evidence="2">Uncharacterized protein</fullName>
    </submittedName>
</protein>